<dbReference type="RefSeq" id="WP_007043036.1">
    <property type="nucleotide sequence ID" value="NZ_AFWT01000055.1"/>
</dbReference>
<dbReference type="CDD" id="cd02440">
    <property type="entry name" value="AdoMet_MTases"/>
    <property type="match status" value="2"/>
</dbReference>
<dbReference type="AlphaFoldDB" id="G2E7R0"/>
<dbReference type="PATRIC" id="fig|765913.3.peg.4398"/>
<evidence type="ECO:0000256" key="1">
    <source>
        <dbReference type="ARBA" id="ARBA00022679"/>
    </source>
</evidence>
<sequence>MSDDLDRTSASVRHAYTAHYYLEDCGGYETYREHGGKQLDLRLDCMARLAAYRDGQPPLRLLDLGCGRGELARYFAAFGHHVDAIDYSADALRLAEDCFAGEPELRRRVRLECASVTDPQAYRGLYDIVLASDLIEHLAPSELEQLYTLIRRHLAPDGVFILHTFPNLWYYRYDYPWRRRQAALDGEDLPVEPRTPYELQMHINEQSPRVLRRQLRSAFEDVLLWAGDHLEPAGSLARPLGKDGWRSARSLFAIAGRRSIDADRVVEVLKVPAPIAEFGAAAPDSPAQESSAAEVETPVCLDRFARAQTSNPVFLRLLGALRRIAPLRAILDYLNALAKLADIPHSLVALGVSQSERQAAAEARIARLEAAIVAASAPSSAGQGDGISGGSTGGQDLTAWYQDFENHFRGAPSVIRERLQVYLPLLAESPLSSETPLLDLGCGRGDWLALLRDAGYPARGVDTNSAALEQARAEGLTVEQRDVGTCLAGLPPSSLGAISAMHLIEHLPFAQTLSLLDASLRALVPGGLLILETPNPENLSVGACHFYTDPTHLRPLVPAVLEFAAVRCGFVEVRLMRLSPDRPENQVPGDDPLTSRYNAMLHGPRDYALVARKGAS</sequence>
<accession>G2E7R0</accession>
<keyword evidence="3" id="KW-0489">Methyltransferase</keyword>
<feature type="domain" description="Methyltransferase" evidence="2">
    <location>
        <begin position="62"/>
        <end position="158"/>
    </location>
</feature>
<dbReference type="Pfam" id="PF13489">
    <property type="entry name" value="Methyltransf_23"/>
    <property type="match status" value="1"/>
</dbReference>
<dbReference type="GO" id="GO:0008168">
    <property type="term" value="F:methyltransferase activity"/>
    <property type="evidence" value="ECO:0007669"/>
    <property type="project" value="UniProtKB-KW"/>
</dbReference>
<comment type="caution">
    <text evidence="3">The sequence shown here is derived from an EMBL/GenBank/DDBJ whole genome shotgun (WGS) entry which is preliminary data.</text>
</comment>
<evidence type="ECO:0000313" key="3">
    <source>
        <dbReference type="EMBL" id="EGV27858.1"/>
    </source>
</evidence>
<proteinExistence type="predicted"/>
<dbReference type="OrthoDB" id="9801609at2"/>
<dbReference type="STRING" id="765913.ThidrDRAFT_4323"/>
<protein>
    <submittedName>
        <fullName evidence="3">Methyltransferase type 11</fullName>
    </submittedName>
</protein>
<reference evidence="3 4" key="1">
    <citation type="submission" date="2011-06" db="EMBL/GenBank/DDBJ databases">
        <title>The draft genome of Thiorhodococcus drewsii AZ1.</title>
        <authorList>
            <consortium name="US DOE Joint Genome Institute (JGI-PGF)"/>
            <person name="Lucas S."/>
            <person name="Han J."/>
            <person name="Lapidus A."/>
            <person name="Cheng J.-F."/>
            <person name="Goodwin L."/>
            <person name="Pitluck S."/>
            <person name="Peters L."/>
            <person name="Land M.L."/>
            <person name="Hauser L."/>
            <person name="Vogl K."/>
            <person name="Liu Z."/>
            <person name="Imhoff J."/>
            <person name="Thiel V."/>
            <person name="Frigaard N.-U."/>
            <person name="Bryant D.A."/>
            <person name="Woyke T.J."/>
        </authorList>
    </citation>
    <scope>NUCLEOTIDE SEQUENCE [LARGE SCALE GENOMIC DNA]</scope>
    <source>
        <strain evidence="3 4">AZ1</strain>
    </source>
</reference>
<dbReference type="eggNOG" id="COG2230">
    <property type="taxonomic scope" value="Bacteria"/>
</dbReference>
<dbReference type="InterPro" id="IPR029063">
    <property type="entry name" value="SAM-dependent_MTases_sf"/>
</dbReference>
<dbReference type="Gene3D" id="3.40.50.150">
    <property type="entry name" value="Vaccinia Virus protein VP39"/>
    <property type="match status" value="2"/>
</dbReference>
<dbReference type="Pfam" id="PF13649">
    <property type="entry name" value="Methyltransf_25"/>
    <property type="match status" value="1"/>
</dbReference>
<dbReference type="PANTHER" id="PTHR43861">
    <property type="entry name" value="TRANS-ACONITATE 2-METHYLTRANSFERASE-RELATED"/>
    <property type="match status" value="1"/>
</dbReference>
<keyword evidence="1 3" id="KW-0808">Transferase</keyword>
<organism evidence="3 4">
    <name type="scientific">Thiorhodococcus drewsii AZ1</name>
    <dbReference type="NCBI Taxonomy" id="765913"/>
    <lineage>
        <taxon>Bacteria</taxon>
        <taxon>Pseudomonadati</taxon>
        <taxon>Pseudomonadota</taxon>
        <taxon>Gammaproteobacteria</taxon>
        <taxon>Chromatiales</taxon>
        <taxon>Chromatiaceae</taxon>
        <taxon>Thiorhodococcus</taxon>
    </lineage>
</organism>
<dbReference type="eggNOG" id="COG4976">
    <property type="taxonomic scope" value="Bacteria"/>
</dbReference>
<dbReference type="GO" id="GO:0032259">
    <property type="term" value="P:methylation"/>
    <property type="evidence" value="ECO:0007669"/>
    <property type="project" value="UniProtKB-KW"/>
</dbReference>
<dbReference type="Proteomes" id="UP000004200">
    <property type="component" value="Unassembled WGS sequence"/>
</dbReference>
<dbReference type="EMBL" id="AFWT01000055">
    <property type="protein sequence ID" value="EGV27858.1"/>
    <property type="molecule type" value="Genomic_DNA"/>
</dbReference>
<dbReference type="InterPro" id="IPR041698">
    <property type="entry name" value="Methyltransf_25"/>
</dbReference>
<evidence type="ECO:0000313" key="4">
    <source>
        <dbReference type="Proteomes" id="UP000004200"/>
    </source>
</evidence>
<evidence type="ECO:0000259" key="2">
    <source>
        <dbReference type="Pfam" id="PF13649"/>
    </source>
</evidence>
<dbReference type="SUPFAM" id="SSF53335">
    <property type="entry name" value="S-adenosyl-L-methionine-dependent methyltransferases"/>
    <property type="match status" value="2"/>
</dbReference>
<keyword evidence="4" id="KW-1185">Reference proteome</keyword>
<name>G2E7R0_9GAMM</name>
<gene>
    <name evidence="3" type="ORF">ThidrDRAFT_4323</name>
</gene>